<feature type="domain" description="Guanylate cyclase" evidence="14">
    <location>
        <begin position="270"/>
        <end position="445"/>
    </location>
</feature>
<dbReference type="EC" id="4.6.1.1" evidence="3"/>
<dbReference type="VEuPathDB" id="GiardiaDB:GLP15_1512"/>
<dbReference type="Gene3D" id="3.30.70.1230">
    <property type="entry name" value="Nucleotide cyclase"/>
    <property type="match status" value="2"/>
</dbReference>
<reference evidence="15 16" key="1">
    <citation type="journal article" date="2010" name="BMC Genomics">
        <title>Genome analysis and comparative genomics of a Giardia intestinalis assemblage E isolate.</title>
        <authorList>
            <person name="Jerlstrom-Hultqvist J."/>
            <person name="Franzen O."/>
            <person name="Ankarklev J."/>
            <person name="Xu F."/>
            <person name="Nohynkova E."/>
            <person name="Andersson J.O."/>
            <person name="Svard S.G."/>
            <person name="Andersson B."/>
        </authorList>
    </citation>
    <scope>NUCLEOTIDE SEQUENCE [LARGE SCALE GENOMIC DNA]</scope>
    <source>
        <strain evidence="15 16">P15</strain>
    </source>
</reference>
<keyword evidence="5" id="KW-0479">Metal-binding</keyword>
<dbReference type="SMART" id="SM00044">
    <property type="entry name" value="CYCc"/>
    <property type="match status" value="1"/>
</dbReference>
<gene>
    <name evidence="15" type="ORF">GLP15_1512</name>
</gene>
<keyword evidence="8" id="KW-0460">Magnesium</keyword>
<feature type="region of interest" description="Disordered" evidence="12">
    <location>
        <begin position="1278"/>
        <end position="1303"/>
    </location>
</feature>
<dbReference type="PANTHER" id="PTHR45627:SF12">
    <property type="entry name" value="ADENYLATE CYCLASE TYPE 2"/>
    <property type="match status" value="1"/>
</dbReference>
<feature type="transmembrane region" description="Helical" evidence="13">
    <location>
        <begin position="152"/>
        <end position="174"/>
    </location>
</feature>
<keyword evidence="10 13" id="KW-0472">Membrane</keyword>
<feature type="transmembrane region" description="Helical" evidence="13">
    <location>
        <begin position="1675"/>
        <end position="1695"/>
    </location>
</feature>
<feature type="transmembrane region" description="Helical" evidence="13">
    <location>
        <begin position="1578"/>
        <end position="1598"/>
    </location>
</feature>
<comment type="subcellular location">
    <subcellularLocation>
        <location evidence="2">Membrane</location>
        <topology evidence="2">Multi-pass membrane protein</topology>
    </subcellularLocation>
</comment>
<feature type="region of interest" description="Disordered" evidence="12">
    <location>
        <begin position="828"/>
        <end position="868"/>
    </location>
</feature>
<feature type="transmembrane region" description="Helical" evidence="13">
    <location>
        <begin position="113"/>
        <end position="132"/>
    </location>
</feature>
<evidence type="ECO:0000256" key="5">
    <source>
        <dbReference type="ARBA" id="ARBA00022723"/>
    </source>
</evidence>
<dbReference type="CDD" id="cd07302">
    <property type="entry name" value="CHD"/>
    <property type="match status" value="1"/>
</dbReference>
<feature type="compositionally biased region" description="Polar residues" evidence="12">
    <location>
        <begin position="1281"/>
        <end position="1303"/>
    </location>
</feature>
<feature type="transmembrane region" description="Helical" evidence="13">
    <location>
        <begin position="1481"/>
        <end position="1498"/>
    </location>
</feature>
<organism evidence="15 16">
    <name type="scientific">Giardia intestinalis (strain P15)</name>
    <name type="common">Giardia lamblia</name>
    <dbReference type="NCBI Taxonomy" id="658858"/>
    <lineage>
        <taxon>Eukaryota</taxon>
        <taxon>Metamonada</taxon>
        <taxon>Diplomonadida</taxon>
        <taxon>Hexamitidae</taxon>
        <taxon>Giardiinae</taxon>
        <taxon>Giardia</taxon>
    </lineage>
</organism>
<evidence type="ECO:0000256" key="6">
    <source>
        <dbReference type="ARBA" id="ARBA00022741"/>
    </source>
</evidence>
<dbReference type="PANTHER" id="PTHR45627">
    <property type="entry name" value="ADENYLATE CYCLASE TYPE 1"/>
    <property type="match status" value="1"/>
</dbReference>
<dbReference type="GO" id="GO:0007189">
    <property type="term" value="P:adenylate cyclase-activating G protein-coupled receptor signaling pathway"/>
    <property type="evidence" value="ECO:0007669"/>
    <property type="project" value="TreeGrafter"/>
</dbReference>
<dbReference type="InterPro" id="IPR029787">
    <property type="entry name" value="Nucleotide_cyclase"/>
</dbReference>
<comment type="catalytic activity">
    <reaction evidence="1">
        <text>ATP = 3',5'-cyclic AMP + diphosphate</text>
        <dbReference type="Rhea" id="RHEA:15389"/>
        <dbReference type="ChEBI" id="CHEBI:30616"/>
        <dbReference type="ChEBI" id="CHEBI:33019"/>
        <dbReference type="ChEBI" id="CHEBI:58165"/>
        <dbReference type="EC" id="4.6.1.1"/>
    </reaction>
</comment>
<feature type="domain" description="Guanylate cyclase" evidence="14">
    <location>
        <begin position="1940"/>
        <end position="2097"/>
    </location>
</feature>
<name>E1EYM9_GIAIA</name>
<dbReference type="GO" id="GO:0005524">
    <property type="term" value="F:ATP binding"/>
    <property type="evidence" value="ECO:0007669"/>
    <property type="project" value="UniProtKB-KW"/>
</dbReference>
<evidence type="ECO:0000256" key="10">
    <source>
        <dbReference type="ARBA" id="ARBA00023136"/>
    </source>
</evidence>
<accession>E1EYM9</accession>
<feature type="region of interest" description="Disordered" evidence="12">
    <location>
        <begin position="1356"/>
        <end position="1421"/>
    </location>
</feature>
<evidence type="ECO:0000256" key="13">
    <source>
        <dbReference type="SAM" id="Phobius"/>
    </source>
</evidence>
<feature type="transmembrane region" description="Helical" evidence="13">
    <location>
        <begin position="21"/>
        <end position="43"/>
    </location>
</feature>
<dbReference type="GO" id="GO:0004016">
    <property type="term" value="F:adenylate cyclase activity"/>
    <property type="evidence" value="ECO:0007669"/>
    <property type="project" value="UniProtKB-EC"/>
</dbReference>
<protein>
    <recommendedName>
        <fullName evidence="3">adenylate cyclase</fullName>
        <ecNumber evidence="3">4.6.1.1</ecNumber>
    </recommendedName>
</protein>
<dbReference type="SUPFAM" id="SSF55073">
    <property type="entry name" value="Nucleotide cyclase"/>
    <property type="match status" value="2"/>
</dbReference>
<feature type="transmembrane region" description="Helical" evidence="13">
    <location>
        <begin position="1641"/>
        <end position="1663"/>
    </location>
</feature>
<feature type="compositionally biased region" description="Polar residues" evidence="12">
    <location>
        <begin position="828"/>
        <end position="837"/>
    </location>
</feature>
<keyword evidence="11" id="KW-0456">Lyase</keyword>
<evidence type="ECO:0000256" key="9">
    <source>
        <dbReference type="ARBA" id="ARBA00022989"/>
    </source>
</evidence>
<keyword evidence="4 13" id="KW-0812">Transmembrane</keyword>
<dbReference type="Proteomes" id="UP000008974">
    <property type="component" value="Unassembled WGS sequence"/>
</dbReference>
<dbReference type="EMBL" id="ACVC01000074">
    <property type="protein sequence ID" value="EFO64666.1"/>
    <property type="molecule type" value="Genomic_DNA"/>
</dbReference>
<comment type="caution">
    <text evidence="15">The sequence shown here is derived from an EMBL/GenBank/DDBJ whole genome shotgun (WGS) entry which is preliminary data.</text>
</comment>
<evidence type="ECO:0000256" key="7">
    <source>
        <dbReference type="ARBA" id="ARBA00022840"/>
    </source>
</evidence>
<dbReference type="OMA" id="VTWITEL"/>
<evidence type="ECO:0000256" key="8">
    <source>
        <dbReference type="ARBA" id="ARBA00022842"/>
    </source>
</evidence>
<sequence length="2187" mass="246182">MQKRCLQCQRTSLLSQKVDEITIFYIRVTMQLMTIQAIIMHLVCLPPVFTDMNSPFERTMVVGLRILDSFYCTFSVMYLTHMDTHLFCSLCFNLSSVDALVSKCLCVHKKLGALTKVFSVGLLIRCLFASIIAEKVSPSSTITYLIELCTLLYSMLIGIVIPVPLGIKILYFLLNQFPMAILSYNLSDKLVIVPILAATILLLALISYYFVSFSRKKSFFSIETTRNMVTILGGQIMNLFLNALPSRLVPNIMSGVRMEPTVCLDVCFSYIAVSDAVPSNPDCLIANAKNADYQKIDECTKGFMSRLNLYYCLLDFLSECIGVQKIKSTYTLYMVAAGLESILDINYKSPVNDYLLRQDGEQGQQAEQLLLQTDPLSYKLRIEKLKFKQISTFCLAARIAGESLGFSVSAGITKGPIITGMLGQGQANCNFDVWGDVVNMAARIARGFSSGVFIKQDDFYSQLDEPISSSYYRVGSQTSLDDDYSVIALKNDLDKKRQDVSKYLPSEDIVRRSREIVYNLPPCYMFGMSFPRMYKGKAGVTWITELVETDYMPWLLRRTFSLAYRNLLLSYISEDNQQTLGLPTNPASSRHRVGQNIKQGANTAEAKQLVGLELFEAIKRNLGLEKNDKPHIDNALAVVRQRDQLDAVLLELKMYVYDESKSGSKSSIMPIKDNHLKILKNLSTLAIPNSNNATTKLYSPQPSYKNTNVSSSFLSDNSLRRLIYCVYSGDYSLLEHGGEFIDLRIYFGLTNFLSHVYLKNEPIFFGKHPIVARLQSAASTTQSNMLELRSESSDDLFDGVTSSQLMIETIYKTTNVMADSQFHKSHVSSSIADSSQQRGEDRYRNTSLTLPSSSQDLHSTIRQSTDGISGSVIKSRGKYRKVTNLQISPSPDSAPNAVEEYFFVQPDIKPLALGSFNTSSLRIPETILTPRVLTNQPRHDFHDVVKLGMEKGLRKTTRNTPKGQKSFGRMGSNGLLRIEEDSREVEGSLGGQRSETLQFYDLGLTNRGASVSRETSGDDTEYSLASITRRYASGESMELQPTLEYTKSKLGKQAIAIEKSAPEDVGYEDAQHFRDFTLMDIPHQSGSTTFDDRLEDNTLQSTIRSFDKMHYSFKDLLPPIQAPSDNIRALRNKTEAPLENSCPTLTPIRPLLEADTDSDNISMSSDDIHLAVARGLSLATPIAGDQRKSLLPHASSTTGIIPLGHSNSQPNWQAENTVKTAPAFCSRADSTDSLEPIHQQFSEAVKFSNSKPVLQKSTSSIKGDSFASSLLQCKQPGKIQQRASSLSRTPQQQPHRIYSQRSTSVSAEQRIQNFFTFFNTSATATPTPTKADAIKNALILDYTQLENIVIPQSAGRHGRSISFLTGPKSSCPSRDNQSTGSGRPLSTLTMQRSQSTFESWNDPPRGTVHSKTSDFTEQDVSFDPSTTCSRNNLMAQELCIDEPENDECSHFEDYDHTTITICTNEYSDKQVCADPLLQERIPVGLFSFQILFGVLLHMRRQIELLCSISNLISRRCTEEIGFAFMVTGMMRSKNYCIDFFIVLFMYVIFSIISYITEFNTMAVIFFFNSKVYFSSIKYIYWTMLGINILWQISFNIYLRYYDGVRRAVKIDFDKATERGENSDNLGRDLLFNNVVIGVRTLVTLTTVVCIYLIQCFYSIGFYSTLNNSINEEPNAMALLIFFMLPFQFFYVVTILSTTSNSVFFISYNFIALVVATIVLVIASFCGQIEAVLVNLITLIAACIYSSTKLRIRINILDWKASVANQIKTYKERLNPILPGMTIDVMIAAKQPEAISSTEGVFQFIECYMCDLNHMICLAELEEASQIHKIGSTPITDTPHSRVPSIDFFALKLERDLLPNTSPFISSDAARDPDEPSVIIETGQKNKHYWTEFCQMAQETIKSRSKELYKGFIYNMHQYLHFSDPRYLSYDRPIVYFARVGYLSLDIVNFTKLSSEHDAKSILRFLGDLFSEFDKRIDRAPQLKQIKSIGDAYEVMGLPGMLKKYGNAGKRRNKDSYGQKEDDRLLQLYDGLLLLVMAGFGFIEDCIDVSRKHFSDKVDYLGLRVGVCTGVAFGSLLGSKQFRFDVFGNVPEEADLVQSEASINAIFISADVKKILEEGESKWKSRFHEYQVEQDALGVQVPDIQHEHLSFMFVKHVKNAVTMYEVQSINESQKFDHMYFLSKPLVPS</sequence>
<dbReference type="GO" id="GO:0046872">
    <property type="term" value="F:metal ion binding"/>
    <property type="evidence" value="ECO:0007669"/>
    <property type="project" value="UniProtKB-KW"/>
</dbReference>
<feature type="compositionally biased region" description="Polar residues" evidence="12">
    <location>
        <begin position="1367"/>
        <end position="1399"/>
    </location>
</feature>
<dbReference type="InterPro" id="IPR001054">
    <property type="entry name" value="A/G_cyclase"/>
</dbReference>
<keyword evidence="9 13" id="KW-1133">Transmembrane helix</keyword>
<proteinExistence type="predicted"/>
<evidence type="ECO:0000256" key="1">
    <source>
        <dbReference type="ARBA" id="ARBA00001593"/>
    </source>
</evidence>
<evidence type="ECO:0000313" key="16">
    <source>
        <dbReference type="Proteomes" id="UP000008974"/>
    </source>
</evidence>
<dbReference type="STRING" id="658858.E1EYM9"/>
<evidence type="ECO:0000313" key="15">
    <source>
        <dbReference type="EMBL" id="EFO64666.1"/>
    </source>
</evidence>
<evidence type="ECO:0000256" key="2">
    <source>
        <dbReference type="ARBA" id="ARBA00004141"/>
    </source>
</evidence>
<dbReference type="GO" id="GO:0035556">
    <property type="term" value="P:intracellular signal transduction"/>
    <property type="evidence" value="ECO:0007669"/>
    <property type="project" value="InterPro"/>
</dbReference>
<dbReference type="GO" id="GO:0005886">
    <property type="term" value="C:plasma membrane"/>
    <property type="evidence" value="ECO:0007669"/>
    <property type="project" value="TreeGrafter"/>
</dbReference>
<dbReference type="Pfam" id="PF00211">
    <property type="entry name" value="Guanylate_cyc"/>
    <property type="match status" value="2"/>
</dbReference>
<feature type="transmembrane region" description="Helical" evidence="13">
    <location>
        <begin position="1539"/>
        <end position="1566"/>
    </location>
</feature>
<keyword evidence="6" id="KW-0547">Nucleotide-binding</keyword>
<dbReference type="OrthoDB" id="60033at2759"/>
<dbReference type="PROSITE" id="PS50125">
    <property type="entry name" value="GUANYLATE_CYCLASE_2"/>
    <property type="match status" value="2"/>
</dbReference>
<feature type="transmembrane region" description="Helical" evidence="13">
    <location>
        <begin position="190"/>
        <end position="211"/>
    </location>
</feature>
<evidence type="ECO:0000256" key="4">
    <source>
        <dbReference type="ARBA" id="ARBA00022692"/>
    </source>
</evidence>
<feature type="compositionally biased region" description="Polar residues" evidence="12">
    <location>
        <begin position="845"/>
        <end position="868"/>
    </location>
</feature>
<keyword evidence="7" id="KW-0067">ATP-binding</keyword>
<evidence type="ECO:0000256" key="12">
    <source>
        <dbReference type="SAM" id="MobiDB-lite"/>
    </source>
</evidence>
<evidence type="ECO:0000256" key="11">
    <source>
        <dbReference type="ARBA" id="ARBA00023239"/>
    </source>
</evidence>
<feature type="compositionally biased region" description="Polar residues" evidence="12">
    <location>
        <begin position="1409"/>
        <end position="1421"/>
    </location>
</feature>
<feature type="transmembrane region" description="Helical" evidence="13">
    <location>
        <begin position="1702"/>
        <end position="1724"/>
    </location>
</feature>
<dbReference type="GO" id="GO:0009190">
    <property type="term" value="P:cyclic nucleotide biosynthetic process"/>
    <property type="evidence" value="ECO:0007669"/>
    <property type="project" value="InterPro"/>
</dbReference>
<evidence type="ECO:0000259" key="14">
    <source>
        <dbReference type="PROSITE" id="PS50125"/>
    </source>
</evidence>
<evidence type="ECO:0000256" key="3">
    <source>
        <dbReference type="ARBA" id="ARBA00012201"/>
    </source>
</evidence>